<dbReference type="SMART" id="SM00530">
    <property type="entry name" value="HTH_XRE"/>
    <property type="match status" value="1"/>
</dbReference>
<dbReference type="EMBL" id="QTTN01000014">
    <property type="protein sequence ID" value="REE84564.1"/>
    <property type="molecule type" value="Genomic_DNA"/>
</dbReference>
<keyword evidence="6" id="KW-1185">Reference proteome</keyword>
<evidence type="ECO:0000259" key="4">
    <source>
        <dbReference type="PROSITE" id="PS50943"/>
    </source>
</evidence>
<dbReference type="AlphaFoldDB" id="A0A3D9S3Q5"/>
<protein>
    <submittedName>
        <fullName evidence="5">MerR family transcriptional regulator</fullName>
    </submittedName>
</protein>
<evidence type="ECO:0000256" key="2">
    <source>
        <dbReference type="ARBA" id="ARBA00023125"/>
    </source>
</evidence>
<dbReference type="Proteomes" id="UP000256304">
    <property type="component" value="Unassembled WGS sequence"/>
</dbReference>
<comment type="caution">
    <text evidence="5">The sequence shown here is derived from an EMBL/GenBank/DDBJ whole genome shotgun (WGS) entry which is preliminary data.</text>
</comment>
<feature type="domain" description="HTH cro/C1-type" evidence="4">
    <location>
        <begin position="12"/>
        <end position="66"/>
    </location>
</feature>
<name>A0A3D9S3Q5_9BACL</name>
<dbReference type="InterPro" id="IPR010982">
    <property type="entry name" value="Lambda_DNA-bd_dom_sf"/>
</dbReference>
<dbReference type="CDD" id="cd00093">
    <property type="entry name" value="HTH_XRE"/>
    <property type="match status" value="1"/>
</dbReference>
<reference evidence="5 6" key="1">
    <citation type="submission" date="2018-08" db="EMBL/GenBank/DDBJ databases">
        <title>Genomic Encyclopedia of Type Strains, Phase III (KMG-III): the genomes of soil and plant-associated and newly described type strains.</title>
        <authorList>
            <person name="Whitman W."/>
        </authorList>
    </citation>
    <scope>NUCLEOTIDE SEQUENCE [LARGE SCALE GENOMIC DNA]</scope>
    <source>
        <strain evidence="5 6">CGMCC 1.10966</strain>
    </source>
</reference>
<keyword evidence="2" id="KW-0238">DNA-binding</keyword>
<dbReference type="PROSITE" id="PS50943">
    <property type="entry name" value="HTH_CROC1"/>
    <property type="match status" value="1"/>
</dbReference>
<dbReference type="InterPro" id="IPR050807">
    <property type="entry name" value="TransReg_Diox_bact_type"/>
</dbReference>
<evidence type="ECO:0000256" key="3">
    <source>
        <dbReference type="ARBA" id="ARBA00023163"/>
    </source>
</evidence>
<dbReference type="SUPFAM" id="SSF47413">
    <property type="entry name" value="lambda repressor-like DNA-binding domains"/>
    <property type="match status" value="1"/>
</dbReference>
<keyword evidence="3" id="KW-0804">Transcription</keyword>
<dbReference type="OrthoDB" id="9814553at2"/>
<evidence type="ECO:0000313" key="5">
    <source>
        <dbReference type="EMBL" id="REE84564.1"/>
    </source>
</evidence>
<dbReference type="Pfam" id="PF01381">
    <property type="entry name" value="HTH_3"/>
    <property type="match status" value="1"/>
</dbReference>
<dbReference type="GO" id="GO:0005829">
    <property type="term" value="C:cytosol"/>
    <property type="evidence" value="ECO:0007669"/>
    <property type="project" value="TreeGrafter"/>
</dbReference>
<dbReference type="RefSeq" id="WP_116189602.1">
    <property type="nucleotide sequence ID" value="NZ_QTTN01000014.1"/>
</dbReference>
<dbReference type="InterPro" id="IPR001387">
    <property type="entry name" value="Cro/C1-type_HTH"/>
</dbReference>
<gene>
    <name evidence="5" type="ORF">A8990_11499</name>
</gene>
<sequence>MSDILRMVGDKIREYRKAIGLSQEELGERADVHYTYIGGLERGQRNISLANLYKISNSLGISISELVDIDNPKSHEAKDMVIEGIVNLLSEHNEDEVKMASDVLHRIFQINKKSAD</sequence>
<accession>A0A3D9S3Q5</accession>
<organism evidence="5 6">
    <name type="scientific">Paenibacillus taihuensis</name>
    <dbReference type="NCBI Taxonomy" id="1156355"/>
    <lineage>
        <taxon>Bacteria</taxon>
        <taxon>Bacillati</taxon>
        <taxon>Bacillota</taxon>
        <taxon>Bacilli</taxon>
        <taxon>Bacillales</taxon>
        <taxon>Paenibacillaceae</taxon>
        <taxon>Paenibacillus</taxon>
    </lineage>
</organism>
<proteinExistence type="predicted"/>
<evidence type="ECO:0000313" key="6">
    <source>
        <dbReference type="Proteomes" id="UP000256304"/>
    </source>
</evidence>
<dbReference type="GO" id="GO:0003700">
    <property type="term" value="F:DNA-binding transcription factor activity"/>
    <property type="evidence" value="ECO:0007669"/>
    <property type="project" value="TreeGrafter"/>
</dbReference>
<dbReference type="GO" id="GO:0003677">
    <property type="term" value="F:DNA binding"/>
    <property type="evidence" value="ECO:0007669"/>
    <property type="project" value="UniProtKB-KW"/>
</dbReference>
<dbReference type="PANTHER" id="PTHR46797:SF23">
    <property type="entry name" value="HTH-TYPE TRANSCRIPTIONAL REGULATOR SUTR"/>
    <property type="match status" value="1"/>
</dbReference>
<evidence type="ECO:0000256" key="1">
    <source>
        <dbReference type="ARBA" id="ARBA00023015"/>
    </source>
</evidence>
<dbReference type="PANTHER" id="PTHR46797">
    <property type="entry name" value="HTH-TYPE TRANSCRIPTIONAL REGULATOR"/>
    <property type="match status" value="1"/>
</dbReference>
<keyword evidence="1" id="KW-0805">Transcription regulation</keyword>
<dbReference type="Gene3D" id="1.10.260.40">
    <property type="entry name" value="lambda repressor-like DNA-binding domains"/>
    <property type="match status" value="1"/>
</dbReference>